<protein>
    <recommendedName>
        <fullName evidence="1">SHOCT domain-containing protein</fullName>
    </recommendedName>
</protein>
<name>A0A069AW29_CLODI</name>
<accession>A0A069AW29</accession>
<dbReference type="EMBL" id="LK932499">
    <property type="protein sequence ID" value="CDS84850.1"/>
    <property type="molecule type" value="Genomic_DNA"/>
</dbReference>
<dbReference type="EMBL" id="LK932382">
    <property type="protein sequence ID" value="CDS85292.1"/>
    <property type="molecule type" value="Genomic_DNA"/>
</dbReference>
<dbReference type="InterPro" id="IPR018649">
    <property type="entry name" value="SHOCT"/>
</dbReference>
<proteinExistence type="predicted"/>
<dbReference type="RefSeq" id="WP_021367042.1">
    <property type="nucleotide sequence ID" value="NZ_BBYB01000069.1"/>
</dbReference>
<evidence type="ECO:0000313" key="2">
    <source>
        <dbReference type="EMBL" id="CDS84850.1"/>
    </source>
</evidence>
<dbReference type="EMBL" id="LK933541">
    <property type="protein sequence ID" value="CDT82637.1"/>
    <property type="molecule type" value="Genomic_DNA"/>
</dbReference>
<evidence type="ECO:0000259" key="1">
    <source>
        <dbReference type="Pfam" id="PF09851"/>
    </source>
</evidence>
<evidence type="ECO:0000313" key="3">
    <source>
        <dbReference type="EMBL" id="CDS85292.1"/>
    </source>
</evidence>
<feature type="domain" description="SHOCT" evidence="1">
    <location>
        <begin position="229"/>
        <end position="256"/>
    </location>
</feature>
<reference evidence="4" key="1">
    <citation type="submission" date="2014-07" db="EMBL/GenBank/DDBJ databases">
        <authorList>
            <person name="Monot Marc"/>
        </authorList>
    </citation>
    <scope>NUCLEOTIDE SEQUENCE</scope>
    <source>
        <strain evidence="4">7032989</strain>
        <strain evidence="3">7032994</strain>
    </source>
</reference>
<dbReference type="Pfam" id="PF09851">
    <property type="entry name" value="SHOCT"/>
    <property type="match status" value="1"/>
</dbReference>
<gene>
    <name evidence="4" type="ORF">BN1095_960021</name>
    <name evidence="2" type="ORF">BN1096_470018</name>
    <name evidence="3" type="ORF">BN1097_450019</name>
</gene>
<organism evidence="4">
    <name type="scientific">Clostridioides difficile</name>
    <name type="common">Peptoclostridium difficile</name>
    <dbReference type="NCBI Taxonomy" id="1496"/>
    <lineage>
        <taxon>Bacteria</taxon>
        <taxon>Bacillati</taxon>
        <taxon>Bacillota</taxon>
        <taxon>Clostridia</taxon>
        <taxon>Peptostreptococcales</taxon>
        <taxon>Peptostreptococcaceae</taxon>
        <taxon>Clostridioides</taxon>
    </lineage>
</organism>
<evidence type="ECO:0000313" key="4">
    <source>
        <dbReference type="EMBL" id="CDT82637.1"/>
    </source>
</evidence>
<sequence>MGLFRKSKEPCCICGKEKTDQKIKDGAVCIECLMDYMEYKDKQFTFKDGLPTKSEIQIVLDSKKQNDFLVEKFNVTKEINSFIKFDETNKLIYIETKRKNGKIKKNVYSFENITGFELLEDGETITKGGLGSAIAGGVLFGGTGAIVGSIVGKKKTKKIIENLQIKLTLKTISEPVAYINLINVKTKTNSIGYERAYAEAQEILSILAIILKDIEKKREEINNNNSNADEILKYKNLLDLGAITEEEFNTKKKELLNL</sequence>
<dbReference type="AlphaFoldDB" id="A0A069AW29"/>